<evidence type="ECO:0000313" key="1">
    <source>
        <dbReference type="EMBL" id="UOE34379.1"/>
    </source>
</evidence>
<dbReference type="Proteomes" id="UP000831390">
    <property type="component" value="Chromosome"/>
</dbReference>
<evidence type="ECO:0008006" key="3">
    <source>
        <dbReference type="Google" id="ProtNLM"/>
    </source>
</evidence>
<evidence type="ECO:0000313" key="2">
    <source>
        <dbReference type="Proteomes" id="UP000831390"/>
    </source>
</evidence>
<protein>
    <recommendedName>
        <fullName evidence="3">Roadblock/LAMTOR2 domain-containing protein</fullName>
    </recommendedName>
</protein>
<keyword evidence="2" id="KW-1185">Reference proteome</keyword>
<dbReference type="RefSeq" id="WP_243515396.1">
    <property type="nucleotide sequence ID" value="NZ_CP094534.1"/>
</dbReference>
<proteinExistence type="predicted"/>
<reference evidence="1 2" key="1">
    <citation type="submission" date="2022-03" db="EMBL/GenBank/DDBJ databases">
        <title>Hymenobactersp. isolated from the air.</title>
        <authorList>
            <person name="Won M."/>
            <person name="Kwon S.-W."/>
        </authorList>
    </citation>
    <scope>NUCLEOTIDE SEQUENCE [LARGE SCALE GENOMIC DNA]</scope>
    <source>
        <strain evidence="1 2">KACC 22596</strain>
    </source>
</reference>
<name>A0ABY4B6F6_9BACT</name>
<sequence length="156" mass="16828">MKIPFLKQLQRLAGPAAHEVELLAPAGPAGAAIERTMRHLLAELPDLLMAAVVEVASGKPLATYTVDRDLRPGAVAGFNAEAVRQVQAGLRAQGMAGEQVEEMVFTLPSQLHLLRLVPTGQWFVYLAVDSRDTNLAIAREVMRGGLTLLEPARRGQ</sequence>
<organism evidence="1 2">
    <name type="scientific">Hymenobacter monticola</name>
    <dbReference type="NCBI Taxonomy" id="1705399"/>
    <lineage>
        <taxon>Bacteria</taxon>
        <taxon>Pseudomonadati</taxon>
        <taxon>Bacteroidota</taxon>
        <taxon>Cytophagia</taxon>
        <taxon>Cytophagales</taxon>
        <taxon>Hymenobacteraceae</taxon>
        <taxon>Hymenobacter</taxon>
    </lineage>
</organism>
<dbReference type="EMBL" id="CP094534">
    <property type="protein sequence ID" value="UOE34379.1"/>
    <property type="molecule type" value="Genomic_DNA"/>
</dbReference>
<accession>A0ABY4B6F6</accession>
<gene>
    <name evidence="1" type="ORF">MTP16_01685</name>
</gene>